<proteinExistence type="predicted"/>
<dbReference type="EMBL" id="PNHE01000008">
    <property type="protein sequence ID" value="PMC58689.1"/>
    <property type="molecule type" value="Genomic_DNA"/>
</dbReference>
<accession>A0A1G8PTF0</accession>
<evidence type="ECO:0000313" key="3">
    <source>
        <dbReference type="EMBL" id="PMC58689.1"/>
    </source>
</evidence>
<keyword evidence="1" id="KW-0732">Signal</keyword>
<keyword evidence="4" id="KW-1185">Reference proteome</keyword>
<dbReference type="AlphaFoldDB" id="A0A1G8PTF0"/>
<dbReference type="Pfam" id="PF04650">
    <property type="entry name" value="YSIRK_signal"/>
    <property type="match status" value="1"/>
</dbReference>
<reference evidence="3 4" key="1">
    <citation type="submission" date="2017-09" db="EMBL/GenBank/DDBJ databases">
        <title>Bacterial strain isolated from the female urinary microbiota.</title>
        <authorList>
            <person name="Thomas-White K."/>
            <person name="Kumar N."/>
            <person name="Forster S."/>
            <person name="Putonti C."/>
            <person name="Lawley T."/>
            <person name="Wolfe A.J."/>
        </authorList>
    </citation>
    <scope>NUCLEOTIDE SEQUENCE [LARGE SCALE GENOMIC DNA]</scope>
    <source>
        <strain evidence="3 4">UMB0852</strain>
    </source>
</reference>
<organism evidence="3 4">
    <name type="scientific">Dolosicoccus paucivorans</name>
    <dbReference type="NCBI Taxonomy" id="84521"/>
    <lineage>
        <taxon>Bacteria</taxon>
        <taxon>Bacillati</taxon>
        <taxon>Bacillota</taxon>
        <taxon>Bacilli</taxon>
        <taxon>Lactobacillales</taxon>
        <taxon>Aerococcaceae</taxon>
        <taxon>Dolosicoccus</taxon>
    </lineage>
</organism>
<dbReference type="RefSeq" id="WP_092086999.1">
    <property type="nucleotide sequence ID" value="NZ_FNEL01000085.1"/>
</dbReference>
<name>A0A1G8PTF0_9LACT</name>
<dbReference type="NCBIfam" id="TIGR01168">
    <property type="entry name" value="YSIRK_signal"/>
    <property type="match status" value="1"/>
</dbReference>
<feature type="domain" description="YSIRK Gram-positive signal peptide" evidence="2">
    <location>
        <begin position="21"/>
        <end position="41"/>
    </location>
</feature>
<comment type="caution">
    <text evidence="3">The sequence shown here is derived from an EMBL/GenBank/DDBJ whole genome shotgun (WGS) entry which is preliminary data.</text>
</comment>
<dbReference type="InterPro" id="IPR005877">
    <property type="entry name" value="YSIRK_signal_dom"/>
</dbReference>
<protein>
    <recommendedName>
        <fullName evidence="2">YSIRK Gram-positive signal peptide domain-containing protein</fullName>
    </recommendedName>
</protein>
<gene>
    <name evidence="3" type="ORF">CJ205_03195</name>
</gene>
<dbReference type="Proteomes" id="UP000235682">
    <property type="component" value="Unassembled WGS sequence"/>
</dbReference>
<evidence type="ECO:0000256" key="1">
    <source>
        <dbReference type="ARBA" id="ARBA00022729"/>
    </source>
</evidence>
<sequence length="85" mass="9363">MFSKNNHYMNHIKQHTPVKTYSIRKFTVGVASIAIVAFLLGGQSTIASAQEELEPVIVEEAVDEAALPSEVEDVLLDIDEGTLEY</sequence>
<evidence type="ECO:0000313" key="4">
    <source>
        <dbReference type="Proteomes" id="UP000235682"/>
    </source>
</evidence>
<evidence type="ECO:0000259" key="2">
    <source>
        <dbReference type="Pfam" id="PF04650"/>
    </source>
</evidence>
<dbReference type="OrthoDB" id="2324743at2"/>